<name>A0A4R4E6Z0_9BACT</name>
<protein>
    <submittedName>
        <fullName evidence="1">Uncharacterized protein</fullName>
    </submittedName>
</protein>
<dbReference type="RefSeq" id="WP_131851205.1">
    <property type="nucleotide sequence ID" value="NZ_SKFH01000006.1"/>
</dbReference>
<organism evidence="1 2">
    <name type="scientific">Flaviaesturariibacter aridisoli</name>
    <dbReference type="NCBI Taxonomy" id="2545761"/>
    <lineage>
        <taxon>Bacteria</taxon>
        <taxon>Pseudomonadati</taxon>
        <taxon>Bacteroidota</taxon>
        <taxon>Chitinophagia</taxon>
        <taxon>Chitinophagales</taxon>
        <taxon>Chitinophagaceae</taxon>
        <taxon>Flaviaestuariibacter</taxon>
    </lineage>
</organism>
<dbReference type="Proteomes" id="UP000295164">
    <property type="component" value="Unassembled WGS sequence"/>
</dbReference>
<proteinExistence type="predicted"/>
<evidence type="ECO:0000313" key="1">
    <source>
        <dbReference type="EMBL" id="TCZ73475.1"/>
    </source>
</evidence>
<dbReference type="OrthoDB" id="964950at2"/>
<dbReference type="AlphaFoldDB" id="A0A4R4E6Z0"/>
<accession>A0A4R4E6Z0</accession>
<evidence type="ECO:0000313" key="2">
    <source>
        <dbReference type="Proteomes" id="UP000295164"/>
    </source>
</evidence>
<reference evidence="1 2" key="1">
    <citation type="submission" date="2019-03" db="EMBL/GenBank/DDBJ databases">
        <authorList>
            <person name="Kim M.K.M."/>
        </authorList>
    </citation>
    <scope>NUCLEOTIDE SEQUENCE [LARGE SCALE GENOMIC DNA]</scope>
    <source>
        <strain evidence="1 2">17J68-15</strain>
    </source>
</reference>
<gene>
    <name evidence="1" type="ORF">E0486_05815</name>
</gene>
<comment type="caution">
    <text evidence="1">The sequence shown here is derived from an EMBL/GenBank/DDBJ whole genome shotgun (WGS) entry which is preliminary data.</text>
</comment>
<sequence length="74" mass="8098">MRSVQVNILNPKAAALLQSLADLKLISIEEQGGDDFARVLKRVRAKAGKQVPSLDEISEEVEAVRSKRAKRGKA</sequence>
<dbReference type="EMBL" id="SKFH01000006">
    <property type="protein sequence ID" value="TCZ73475.1"/>
    <property type="molecule type" value="Genomic_DNA"/>
</dbReference>
<keyword evidence="2" id="KW-1185">Reference proteome</keyword>